<evidence type="ECO:0000256" key="1">
    <source>
        <dbReference type="SAM" id="MobiDB-lite"/>
    </source>
</evidence>
<keyword evidence="4" id="KW-1185">Reference proteome</keyword>
<evidence type="ECO:0000256" key="2">
    <source>
        <dbReference type="SAM" id="Phobius"/>
    </source>
</evidence>
<gene>
    <name evidence="3" type="ORF">IWX90DRAFT_415979</name>
</gene>
<dbReference type="PANTHER" id="PTHR35043">
    <property type="entry name" value="TRANSCRIPTION FACTOR DOMAIN-CONTAINING PROTEIN"/>
    <property type="match status" value="1"/>
</dbReference>
<feature type="region of interest" description="Disordered" evidence="1">
    <location>
        <begin position="304"/>
        <end position="327"/>
    </location>
</feature>
<evidence type="ECO:0000313" key="4">
    <source>
        <dbReference type="Proteomes" id="UP001456524"/>
    </source>
</evidence>
<name>A0ABR1XR58_9PEZI</name>
<feature type="transmembrane region" description="Helical" evidence="2">
    <location>
        <begin position="158"/>
        <end position="179"/>
    </location>
</feature>
<feature type="transmembrane region" description="Helical" evidence="2">
    <location>
        <begin position="399"/>
        <end position="418"/>
    </location>
</feature>
<dbReference type="Proteomes" id="UP001456524">
    <property type="component" value="Unassembled WGS sequence"/>
</dbReference>
<keyword evidence="2" id="KW-0472">Membrane</keyword>
<dbReference type="PANTHER" id="PTHR35043:SF7">
    <property type="entry name" value="TRANSCRIPTION FACTOR DOMAIN-CONTAINING PROTEIN"/>
    <property type="match status" value="1"/>
</dbReference>
<comment type="caution">
    <text evidence="3">The sequence shown here is derived from an EMBL/GenBank/DDBJ whole genome shotgun (WGS) entry which is preliminary data.</text>
</comment>
<accession>A0ABR1XR58</accession>
<organism evidence="3 4">
    <name type="scientific">Phyllosticta citrichinensis</name>
    <dbReference type="NCBI Taxonomy" id="1130410"/>
    <lineage>
        <taxon>Eukaryota</taxon>
        <taxon>Fungi</taxon>
        <taxon>Dikarya</taxon>
        <taxon>Ascomycota</taxon>
        <taxon>Pezizomycotina</taxon>
        <taxon>Dothideomycetes</taxon>
        <taxon>Dothideomycetes incertae sedis</taxon>
        <taxon>Botryosphaeriales</taxon>
        <taxon>Phyllostictaceae</taxon>
        <taxon>Phyllosticta</taxon>
    </lineage>
</organism>
<dbReference type="EMBL" id="JBBWUH010000006">
    <property type="protein sequence ID" value="KAK8164189.1"/>
    <property type="molecule type" value="Genomic_DNA"/>
</dbReference>
<feature type="transmembrane region" description="Helical" evidence="2">
    <location>
        <begin position="369"/>
        <end position="387"/>
    </location>
</feature>
<proteinExistence type="predicted"/>
<feature type="compositionally biased region" description="Basic and acidic residues" evidence="1">
    <location>
        <begin position="304"/>
        <end position="323"/>
    </location>
</feature>
<evidence type="ECO:0000313" key="3">
    <source>
        <dbReference type="EMBL" id="KAK8164189.1"/>
    </source>
</evidence>
<protein>
    <submittedName>
        <fullName evidence="3">Uncharacterized protein</fullName>
    </submittedName>
</protein>
<keyword evidence="2" id="KW-0812">Transmembrane</keyword>
<sequence length="476" mass="54197">MYNGTSANDLTGWVPESSGRGTMDIITSCFFTILICTWTVIHPRVLTTQRIARLHKLAQLVKTILAPEMICLESLQEWVQARKMVKRSSHATQDGLKIVQAFYVGMLGIRYRTPHGSRALWPSQYTWLLNNDLVKWSDRDAWGLSEDVIQDKSKADGLVKLTAVIQVTWFLLQCITRAAHDLAISPLEAMTLAYVFVVLITYLFWWLKPKDITTVSFVTLPSMDRTQQEIFDALAMENTYDDDDRNPKPSKNIAWYLVSRDCKDEDWIALNQPPSDADAEAAEERIETAAEEMEAESKRIDIATEEKEAEKEQVETPTEKGEAEDVGNTNEEILPKSRATTVGQMIQRSKTDATVIITQWDKDLYLSRLWPLICILGAAFGGIHLISWNSIFPTLLERWLWRASALISVATSIICMQFEAMSMKWDGPMTIIRVSSPILYVVSRFAMMGEVFAALRAMPKSTYDTFELWNSWFHIA</sequence>
<reference evidence="3 4" key="1">
    <citation type="journal article" date="2022" name="G3 (Bethesda)">
        <title>Enemy or ally: a genomic approach to elucidate the lifestyle of Phyllosticta citrichinaensis.</title>
        <authorList>
            <person name="Buijs V.A."/>
            <person name="Groenewald J.Z."/>
            <person name="Haridas S."/>
            <person name="LaButti K.M."/>
            <person name="Lipzen A."/>
            <person name="Martin F.M."/>
            <person name="Barry K."/>
            <person name="Grigoriev I.V."/>
            <person name="Crous P.W."/>
            <person name="Seidl M.F."/>
        </authorList>
    </citation>
    <scope>NUCLEOTIDE SEQUENCE [LARGE SCALE GENOMIC DNA]</scope>
    <source>
        <strain evidence="3 4">CBS 129764</strain>
    </source>
</reference>
<feature type="transmembrane region" description="Helical" evidence="2">
    <location>
        <begin position="25"/>
        <end position="46"/>
    </location>
</feature>
<keyword evidence="2" id="KW-1133">Transmembrane helix</keyword>
<feature type="transmembrane region" description="Helical" evidence="2">
    <location>
        <begin position="191"/>
        <end position="207"/>
    </location>
</feature>